<evidence type="ECO:0000256" key="9">
    <source>
        <dbReference type="ARBA" id="ARBA00023052"/>
    </source>
</evidence>
<dbReference type="PIRSF" id="PIRSF036565">
    <property type="entry name" value="Pyruvt_ip_decrb"/>
    <property type="match status" value="1"/>
</dbReference>
<dbReference type="CDD" id="cd02005">
    <property type="entry name" value="TPP_PDC_IPDC"/>
    <property type="match status" value="1"/>
</dbReference>
<dbReference type="GO" id="GO:0005829">
    <property type="term" value="C:cytosol"/>
    <property type="evidence" value="ECO:0007669"/>
    <property type="project" value="TreeGrafter"/>
</dbReference>
<evidence type="ECO:0000256" key="7">
    <source>
        <dbReference type="ARBA" id="ARBA00022793"/>
    </source>
</evidence>
<dbReference type="CDD" id="cd07038">
    <property type="entry name" value="TPP_PYR_PDC_IPDC_like"/>
    <property type="match status" value="1"/>
</dbReference>
<evidence type="ECO:0000256" key="6">
    <source>
        <dbReference type="ARBA" id="ARBA00022723"/>
    </source>
</evidence>
<comment type="cofactor">
    <cofactor evidence="2">
        <name>thiamine diphosphate</name>
        <dbReference type="ChEBI" id="CHEBI:58937"/>
    </cofactor>
</comment>
<protein>
    <recommendedName>
        <fullName evidence="5">Pyruvate decarboxylase</fullName>
        <ecNumber evidence="4">4.1.1.1</ecNumber>
    </recommendedName>
</protein>
<dbReference type="PANTHER" id="PTHR43452:SF1">
    <property type="entry name" value="PYRUVATE DECARBOXYLASE C186.09-RELATED"/>
    <property type="match status" value="1"/>
</dbReference>
<dbReference type="PROSITE" id="PS00187">
    <property type="entry name" value="TPP_ENZYMES"/>
    <property type="match status" value="1"/>
</dbReference>
<evidence type="ECO:0000256" key="2">
    <source>
        <dbReference type="ARBA" id="ARBA00001964"/>
    </source>
</evidence>
<evidence type="ECO:0000256" key="5">
    <source>
        <dbReference type="ARBA" id="ARBA00014422"/>
    </source>
</evidence>
<name>A0AAD6IMI9_PENCN</name>
<dbReference type="Pfam" id="PF02775">
    <property type="entry name" value="TPP_enzyme_C"/>
    <property type="match status" value="1"/>
</dbReference>
<keyword evidence="9 12" id="KW-0786">Thiamine pyrophosphate</keyword>
<reference evidence="16" key="2">
    <citation type="submission" date="2023-01" db="EMBL/GenBank/DDBJ databases">
        <authorList>
            <person name="Petersen C."/>
        </authorList>
    </citation>
    <scope>NUCLEOTIDE SEQUENCE</scope>
    <source>
        <strain evidence="16">IBT 15450</strain>
    </source>
</reference>
<evidence type="ECO:0000256" key="3">
    <source>
        <dbReference type="ARBA" id="ARBA00007812"/>
    </source>
</evidence>
<evidence type="ECO:0000259" key="14">
    <source>
        <dbReference type="Pfam" id="PF02775"/>
    </source>
</evidence>
<feature type="binding site" evidence="11">
    <location>
        <position position="471"/>
    </location>
    <ligand>
        <name>Mg(2+)</name>
        <dbReference type="ChEBI" id="CHEBI:18420"/>
    </ligand>
</feature>
<dbReference type="InterPro" id="IPR047214">
    <property type="entry name" value="TPP_PDC_IPDC"/>
</dbReference>
<evidence type="ECO:0000256" key="12">
    <source>
        <dbReference type="RuleBase" id="RU362132"/>
    </source>
</evidence>
<keyword evidence="7" id="KW-0210">Decarboxylase</keyword>
<dbReference type="Gene3D" id="3.40.50.970">
    <property type="match status" value="2"/>
</dbReference>
<evidence type="ECO:0000256" key="11">
    <source>
        <dbReference type="PIRSR" id="PIRSR036565-2"/>
    </source>
</evidence>
<dbReference type="Pfam" id="PF00205">
    <property type="entry name" value="TPP_enzyme_M"/>
    <property type="match status" value="1"/>
</dbReference>
<keyword evidence="6 11" id="KW-0479">Metal-binding</keyword>
<dbReference type="SUPFAM" id="SSF52467">
    <property type="entry name" value="DHS-like NAD/FAD-binding domain"/>
    <property type="match status" value="1"/>
</dbReference>
<dbReference type="SUPFAM" id="SSF52518">
    <property type="entry name" value="Thiamin diphosphate-binding fold (THDP-binding)"/>
    <property type="match status" value="2"/>
</dbReference>
<evidence type="ECO:0000256" key="1">
    <source>
        <dbReference type="ARBA" id="ARBA00001041"/>
    </source>
</evidence>
<dbReference type="Proteomes" id="UP001219568">
    <property type="component" value="Unassembled WGS sequence"/>
</dbReference>
<feature type="binding site" evidence="11">
    <location>
        <position position="498"/>
    </location>
    <ligand>
        <name>Mg(2+)</name>
        <dbReference type="ChEBI" id="CHEBI:18420"/>
    </ligand>
</feature>
<proteinExistence type="inferred from homology"/>
<comment type="caution">
    <text evidence="16">The sequence shown here is derived from an EMBL/GenBank/DDBJ whole genome shotgun (WGS) entry which is preliminary data.</text>
</comment>
<accession>A0AAD6IMI9</accession>
<gene>
    <name evidence="16" type="ORF">N7460_000338</name>
</gene>
<dbReference type="GO" id="GO:0000287">
    <property type="term" value="F:magnesium ion binding"/>
    <property type="evidence" value="ECO:0007669"/>
    <property type="project" value="InterPro"/>
</dbReference>
<evidence type="ECO:0000313" key="16">
    <source>
        <dbReference type="EMBL" id="KAJ6057064.1"/>
    </source>
</evidence>
<dbReference type="EMBL" id="JAQJZL010000001">
    <property type="protein sequence ID" value="KAJ6057064.1"/>
    <property type="molecule type" value="Genomic_DNA"/>
</dbReference>
<dbReference type="InterPro" id="IPR029061">
    <property type="entry name" value="THDP-binding"/>
</dbReference>
<evidence type="ECO:0000256" key="8">
    <source>
        <dbReference type="ARBA" id="ARBA00022842"/>
    </source>
</evidence>
<dbReference type="Gene3D" id="3.40.50.1220">
    <property type="entry name" value="TPP-binding domain"/>
    <property type="match status" value="1"/>
</dbReference>
<dbReference type="InterPro" id="IPR012001">
    <property type="entry name" value="Thiamin_PyroP_enz_TPP-bd_dom"/>
</dbReference>
<dbReference type="InterPro" id="IPR012000">
    <property type="entry name" value="Thiamin_PyroP_enz_cen_dom"/>
</dbReference>
<reference evidence="16" key="1">
    <citation type="journal article" date="2023" name="IMA Fungus">
        <title>Comparative genomic study of the Penicillium genus elucidates a diverse pangenome and 15 lateral gene transfer events.</title>
        <authorList>
            <person name="Petersen C."/>
            <person name="Sorensen T."/>
            <person name="Nielsen M.R."/>
            <person name="Sondergaard T.E."/>
            <person name="Sorensen J.L."/>
            <person name="Fitzpatrick D.A."/>
            <person name="Frisvad J.C."/>
            <person name="Nielsen K.L."/>
        </authorList>
    </citation>
    <scope>NUCLEOTIDE SEQUENCE</scope>
    <source>
        <strain evidence="16">IBT 15450</strain>
    </source>
</reference>
<comment type="catalytic activity">
    <reaction evidence="1">
        <text>a 2-oxocarboxylate + H(+) = an aldehyde + CO2</text>
        <dbReference type="Rhea" id="RHEA:11628"/>
        <dbReference type="ChEBI" id="CHEBI:15378"/>
        <dbReference type="ChEBI" id="CHEBI:16526"/>
        <dbReference type="ChEBI" id="CHEBI:17478"/>
        <dbReference type="ChEBI" id="CHEBI:35179"/>
        <dbReference type="EC" id="4.1.1.1"/>
    </reaction>
</comment>
<organism evidence="16 17">
    <name type="scientific">Penicillium canescens</name>
    <dbReference type="NCBI Taxonomy" id="5083"/>
    <lineage>
        <taxon>Eukaryota</taxon>
        <taxon>Fungi</taxon>
        <taxon>Dikarya</taxon>
        <taxon>Ascomycota</taxon>
        <taxon>Pezizomycotina</taxon>
        <taxon>Eurotiomycetes</taxon>
        <taxon>Eurotiomycetidae</taxon>
        <taxon>Eurotiales</taxon>
        <taxon>Aspergillaceae</taxon>
        <taxon>Penicillium</taxon>
    </lineage>
</organism>
<dbReference type="FunFam" id="3.40.50.970:FF:000024">
    <property type="entry name" value="Pyruvate decarboxylase isozyme"/>
    <property type="match status" value="1"/>
</dbReference>
<dbReference type="GO" id="GO:0030976">
    <property type="term" value="F:thiamine pyrophosphate binding"/>
    <property type="evidence" value="ECO:0007669"/>
    <property type="project" value="InterPro"/>
</dbReference>
<feature type="domain" description="Thiamine pyrophosphate enzyme TPP-binding" evidence="14">
    <location>
        <begin position="438"/>
        <end position="530"/>
    </location>
</feature>
<evidence type="ECO:0000256" key="10">
    <source>
        <dbReference type="ARBA" id="ARBA00023239"/>
    </source>
</evidence>
<dbReference type="InterPro" id="IPR012110">
    <property type="entry name" value="PDC/IPDC-like"/>
</dbReference>
<feature type="domain" description="Thiamine pyrophosphate enzyme central" evidence="13">
    <location>
        <begin position="238"/>
        <end position="338"/>
    </location>
</feature>
<evidence type="ECO:0000313" key="17">
    <source>
        <dbReference type="Proteomes" id="UP001219568"/>
    </source>
</evidence>
<comment type="cofactor">
    <cofactor evidence="11">
        <name>Mg(2+)</name>
        <dbReference type="ChEBI" id="CHEBI:18420"/>
    </cofactor>
    <text evidence="11">Binds 1 Mg(2+) per subunit.</text>
</comment>
<dbReference type="Pfam" id="PF02776">
    <property type="entry name" value="TPP_enzyme_N"/>
    <property type="match status" value="1"/>
</dbReference>
<dbReference type="GO" id="GO:0004737">
    <property type="term" value="F:pyruvate decarboxylase activity"/>
    <property type="evidence" value="ECO:0007669"/>
    <property type="project" value="UniProtKB-EC"/>
</dbReference>
<keyword evidence="8 11" id="KW-0460">Magnesium</keyword>
<dbReference type="InterPro" id="IPR011766">
    <property type="entry name" value="TPP_enzyme_TPP-bd"/>
</dbReference>
<keyword evidence="10" id="KW-0456">Lyase</keyword>
<comment type="similarity">
    <text evidence="3 12">Belongs to the TPP enzyme family.</text>
</comment>
<dbReference type="AlphaFoldDB" id="A0AAD6IMI9"/>
<dbReference type="EC" id="4.1.1.1" evidence="4"/>
<dbReference type="InterPro" id="IPR047213">
    <property type="entry name" value="TPP_PYR_PDC_IPDC-like"/>
</dbReference>
<dbReference type="GO" id="GO:0000949">
    <property type="term" value="P:aromatic amino acid family catabolic process to alcohol via Ehrlich pathway"/>
    <property type="evidence" value="ECO:0007669"/>
    <property type="project" value="TreeGrafter"/>
</dbReference>
<feature type="domain" description="Thiamine pyrophosphate enzyme N-terminal TPP-binding" evidence="15">
    <location>
        <begin position="31"/>
        <end position="149"/>
    </location>
</feature>
<evidence type="ECO:0000259" key="15">
    <source>
        <dbReference type="Pfam" id="PF02776"/>
    </source>
</evidence>
<dbReference type="PANTHER" id="PTHR43452">
    <property type="entry name" value="PYRUVATE DECARBOXYLASE"/>
    <property type="match status" value="1"/>
</dbReference>
<keyword evidence="17" id="KW-1185">Reference proteome</keyword>
<sequence length="606" mass="65804">MPGSAQQSGLFESPSSVPSLITPNFSPKEHNIGTFLAYRLEELGIKEFFAVPGDSNLKLIDQLLKNQSLRLVGCCNELNAGYAADGYARSSPMKVAVVVVTYTVGGLSLLNAIAGACSERLRVIVISGCPSTKLLAAGNPLHHTTGELDTDQGLRIFQEFTATSIRLSHDGDVRSRLDDALLQCLRRSLPIYIEVPTDLVEIVGTPVTPLQIVSPPVPIRSGPTDEILSLLTRTWTTAYHPVLIIGAFARRFLSQEALTALVARLGCAVFCQPDAKSSLPESHPQFAGIFWATASTPECRQTVMESDLWVVIGGRWSDLHTVGGLDIIEERRRIVDIQEGSIRMPNGWMVQDLGLAELLGAFIESSVPSKTESLLTFQRKSYQQTRIGSPDIGAALTVRGIMDGIQRLLRSNDTLIADAGDSWFNATGILLPTGADFQIQLVYASLGWSLPAAIGCQLARPEGRTILMIGDGAFQMTAQELSTAIRSRANLIIFVFNNLGYQIESAIHDGPYNYVASWSYAQLASAMCAPKHIRTCNNPFATKLERDLGLNPAMFSMQIKTQSDLLSALDRANSEPWKLALLECCIQPDDVSAGLRQLALTLSKAS</sequence>
<evidence type="ECO:0000259" key="13">
    <source>
        <dbReference type="Pfam" id="PF00205"/>
    </source>
</evidence>
<evidence type="ECO:0000256" key="4">
    <source>
        <dbReference type="ARBA" id="ARBA00013202"/>
    </source>
</evidence>
<dbReference type="InterPro" id="IPR029035">
    <property type="entry name" value="DHS-like_NAD/FAD-binding_dom"/>
</dbReference>
<feature type="binding site" evidence="11">
    <location>
        <position position="500"/>
    </location>
    <ligand>
        <name>Mg(2+)</name>
        <dbReference type="ChEBI" id="CHEBI:18420"/>
    </ligand>
</feature>
<dbReference type="InterPro" id="IPR000399">
    <property type="entry name" value="TPP-bd_CS"/>
</dbReference>